<keyword evidence="6" id="KW-1185">Reference proteome</keyword>
<proteinExistence type="inferred from homology"/>
<reference evidence="5" key="1">
    <citation type="submission" date="2010-07" db="EMBL/GenBank/DDBJ databases">
        <title>Complete sequence of Clostridium saccharolyticum WM1.</title>
        <authorList>
            <consortium name="US DOE Joint Genome Institute"/>
            <person name="Lucas S."/>
            <person name="Copeland A."/>
            <person name="Lapidus A."/>
            <person name="Cheng J.-F."/>
            <person name="Bruce D."/>
            <person name="Goodwin L."/>
            <person name="Pitluck S."/>
            <person name="Chertkov O."/>
            <person name="Detter J.C."/>
            <person name="Han C."/>
            <person name="Tapia R."/>
            <person name="Land M."/>
            <person name="Hauser L."/>
            <person name="Chang Y.-J."/>
            <person name="Jeffries C."/>
            <person name="Kyrpides N."/>
            <person name="Ivanova N."/>
            <person name="Mikhailova N."/>
            <person name="Mouttaki H."/>
            <person name="Lin L."/>
            <person name="Zhou J."/>
            <person name="Hemme C.L."/>
            <person name="Woyke T."/>
        </authorList>
    </citation>
    <scope>NUCLEOTIDE SEQUENCE [LARGE SCALE GENOMIC DNA]</scope>
    <source>
        <strain evidence="5">WM1</strain>
    </source>
</reference>
<dbReference type="HOGENOM" id="CLU_031285_10_1_9"/>
<sequence>MRKRVLALFFSAVMAMSLMTGCGGNSQNETTAAEKETEKVQTSAAGKETEGEKVLLTIFDGYAGEDPHGTFIYQYAEEYMAKNPNVVIDVQAVSTNDIYTKLSAMAATPKDVPTIFFTSADAVATLRDLGLTADISGLVPEDVKAKFANGVVDSCMLGDEMSYFPVAVQPLAVIYRTDRFKEAGLEVPKTWDEFAAAAKVLTKDTNNDGQMDQWGFDMVGSNNSSGQSRFMAYLWSNGIDCVKEENGKWITDISEDQKLMDAFSRWTNMNADGIVPTGITEVDYPTAANYFAMGYTSMFLTGPNALGVAYANNPDLKGNLGSFKMPGDYPGTMLGTEGYAISAYATDAEKAAAIDYLKFFVEHDKDMQFWQSSGKIPATAEGQKAEYISGEDYAGFLQQIADGCRPTVKFAGVSGLKSALGNAYASVFSNEKTNQEAVQSLVSDIDELLEDYN</sequence>
<evidence type="ECO:0000256" key="4">
    <source>
        <dbReference type="SAM" id="SignalP"/>
    </source>
</evidence>
<evidence type="ECO:0000256" key="1">
    <source>
        <dbReference type="ARBA" id="ARBA00008520"/>
    </source>
</evidence>
<dbReference type="GO" id="GO:0042956">
    <property type="term" value="P:maltodextrin transmembrane transport"/>
    <property type="evidence" value="ECO:0007669"/>
    <property type="project" value="TreeGrafter"/>
</dbReference>
<evidence type="ECO:0000313" key="5">
    <source>
        <dbReference type="EMBL" id="ADL03040.1"/>
    </source>
</evidence>
<keyword evidence="3 4" id="KW-0732">Signal</keyword>
<dbReference type="EMBL" id="CP002109">
    <property type="protein sequence ID" value="ADL03040.1"/>
    <property type="molecule type" value="Genomic_DNA"/>
</dbReference>
<comment type="similarity">
    <text evidence="1">Belongs to the bacterial solute-binding protein 1 family.</text>
</comment>
<feature type="chain" id="PRO_5039245193" evidence="4">
    <location>
        <begin position="21"/>
        <end position="453"/>
    </location>
</feature>
<dbReference type="eggNOG" id="COG1653">
    <property type="taxonomic scope" value="Bacteria"/>
</dbReference>
<dbReference type="SUPFAM" id="SSF53850">
    <property type="entry name" value="Periplasmic binding protein-like II"/>
    <property type="match status" value="1"/>
</dbReference>
<dbReference type="GO" id="GO:1901982">
    <property type="term" value="F:maltose binding"/>
    <property type="evidence" value="ECO:0007669"/>
    <property type="project" value="TreeGrafter"/>
</dbReference>
<dbReference type="Pfam" id="PF01547">
    <property type="entry name" value="SBP_bac_1"/>
    <property type="match status" value="1"/>
</dbReference>
<feature type="signal peptide" evidence="4">
    <location>
        <begin position="1"/>
        <end position="20"/>
    </location>
</feature>
<dbReference type="GO" id="GO:0055052">
    <property type="term" value="C:ATP-binding cassette (ABC) transporter complex, substrate-binding subunit-containing"/>
    <property type="evidence" value="ECO:0007669"/>
    <property type="project" value="TreeGrafter"/>
</dbReference>
<dbReference type="Proteomes" id="UP000001662">
    <property type="component" value="Chromosome"/>
</dbReference>
<protein>
    <submittedName>
        <fullName evidence="5">Extracellular solute-binding protein family 1</fullName>
    </submittedName>
</protein>
<name>D9R3S7_LACSW</name>
<dbReference type="GO" id="GO:0015768">
    <property type="term" value="P:maltose transport"/>
    <property type="evidence" value="ECO:0007669"/>
    <property type="project" value="TreeGrafter"/>
</dbReference>
<evidence type="ECO:0000256" key="3">
    <source>
        <dbReference type="ARBA" id="ARBA00022729"/>
    </source>
</evidence>
<dbReference type="AlphaFoldDB" id="D9R3S7"/>
<dbReference type="RefSeq" id="WP_013271138.1">
    <property type="nucleotide sequence ID" value="NC_014376.1"/>
</dbReference>
<dbReference type="PANTHER" id="PTHR30061:SF50">
    <property type="entry name" value="MALTOSE_MALTODEXTRIN-BINDING PERIPLASMIC PROTEIN"/>
    <property type="match status" value="1"/>
</dbReference>
<accession>D9R3S7</accession>
<gene>
    <name evidence="5" type="ordered locus">Closa_0403</name>
</gene>
<organism evidence="5 6">
    <name type="scientific">Lacrimispora saccharolytica (strain ATCC 35040 / DSM 2544 / NRCC 2533 / WM1)</name>
    <name type="common">Clostridium saccharolyticum</name>
    <dbReference type="NCBI Taxonomy" id="610130"/>
    <lineage>
        <taxon>Bacteria</taxon>
        <taxon>Bacillati</taxon>
        <taxon>Bacillota</taxon>
        <taxon>Clostridia</taxon>
        <taxon>Lachnospirales</taxon>
        <taxon>Lachnospiraceae</taxon>
        <taxon>Lacrimispora</taxon>
    </lineage>
</organism>
<dbReference type="OrthoDB" id="41208at2"/>
<keyword evidence="2" id="KW-0813">Transport</keyword>
<evidence type="ECO:0000256" key="2">
    <source>
        <dbReference type="ARBA" id="ARBA00022448"/>
    </source>
</evidence>
<dbReference type="PANTHER" id="PTHR30061">
    <property type="entry name" value="MALTOSE-BINDING PERIPLASMIC PROTEIN"/>
    <property type="match status" value="1"/>
</dbReference>
<dbReference type="PaxDb" id="610130-Closa_0403"/>
<dbReference type="STRING" id="610130.Closa_0403"/>
<evidence type="ECO:0000313" key="6">
    <source>
        <dbReference type="Proteomes" id="UP000001662"/>
    </source>
</evidence>
<dbReference type="KEGG" id="csh:Closa_0403"/>
<dbReference type="Gene3D" id="3.40.190.10">
    <property type="entry name" value="Periplasmic binding protein-like II"/>
    <property type="match status" value="1"/>
</dbReference>
<dbReference type="PROSITE" id="PS51257">
    <property type="entry name" value="PROKAR_LIPOPROTEIN"/>
    <property type="match status" value="1"/>
</dbReference>
<dbReference type="InterPro" id="IPR006059">
    <property type="entry name" value="SBP"/>
</dbReference>